<accession>A0AAU9VI63</accession>
<evidence type="ECO:0000256" key="1">
    <source>
        <dbReference type="SAM" id="Phobius"/>
    </source>
</evidence>
<protein>
    <submittedName>
        <fullName evidence="3">Uncharacterized protein</fullName>
    </submittedName>
</protein>
<feature type="transmembrane region" description="Helical" evidence="1">
    <location>
        <begin position="314"/>
        <end position="337"/>
    </location>
</feature>
<name>A0AAU9VI63_9FIRM</name>
<evidence type="ECO:0000313" key="5">
    <source>
        <dbReference type="Proteomes" id="UP001154111"/>
    </source>
</evidence>
<dbReference type="Proteomes" id="UP001154095">
    <property type="component" value="Chromosome"/>
</dbReference>
<feature type="transmembrane region" description="Helical" evidence="1">
    <location>
        <begin position="270"/>
        <end position="294"/>
    </location>
</feature>
<keyword evidence="1" id="KW-0472">Membrane</keyword>
<feature type="transmembrane region" description="Helical" evidence="1">
    <location>
        <begin position="182"/>
        <end position="206"/>
    </location>
</feature>
<feature type="transmembrane region" description="Helical" evidence="1">
    <location>
        <begin position="56"/>
        <end position="75"/>
    </location>
</feature>
<evidence type="ECO:0000313" key="2">
    <source>
        <dbReference type="EMBL" id="CAH2763558.1"/>
    </source>
</evidence>
<organism evidence="3 5">
    <name type="scientific">Erysipelothrix amsterdamensis</name>
    <dbReference type="NCBI Taxonomy" id="2929157"/>
    <lineage>
        <taxon>Bacteria</taxon>
        <taxon>Bacillati</taxon>
        <taxon>Bacillota</taxon>
        <taxon>Erysipelotrichia</taxon>
        <taxon>Erysipelotrichales</taxon>
        <taxon>Erysipelotrichaceae</taxon>
        <taxon>Erysipelothrix</taxon>
    </lineage>
</organism>
<dbReference type="Proteomes" id="UP001154111">
    <property type="component" value="Chromosome"/>
</dbReference>
<evidence type="ECO:0000313" key="4">
    <source>
        <dbReference type="Proteomes" id="UP001154095"/>
    </source>
</evidence>
<feature type="transmembrane region" description="Helical" evidence="1">
    <location>
        <begin position="236"/>
        <end position="258"/>
    </location>
</feature>
<dbReference type="AlphaFoldDB" id="A0AAU9VI63"/>
<proteinExistence type="predicted"/>
<gene>
    <name evidence="3" type="ORF">ERYAMS2_01812</name>
    <name evidence="2" type="ORF">ERYAMS_01517</name>
</gene>
<keyword evidence="1" id="KW-0812">Transmembrane</keyword>
<keyword evidence="1" id="KW-1133">Transmembrane helix</keyword>
<feature type="transmembrane region" description="Helical" evidence="1">
    <location>
        <begin position="136"/>
        <end position="156"/>
    </location>
</feature>
<dbReference type="EMBL" id="OW659496">
    <property type="protein sequence ID" value="CAH2763558.1"/>
    <property type="molecule type" value="Genomic_DNA"/>
</dbReference>
<keyword evidence="4" id="KW-1185">Reference proteome</keyword>
<evidence type="ECO:0000313" key="3">
    <source>
        <dbReference type="EMBL" id="CAH2763616.1"/>
    </source>
</evidence>
<sequence>MTYGSFYDYNETAKLLFFRKTRLNSVINSASFFGEMDANRIWISGWGMYIKRRNEFRYYVLLFCVSLFLFGFMFLNELDIYQIIVSYFQNSNESLFNSDVGIFFSDSSEITFIKYTSIELHNALKYSSFEANLTRALSLFQIVVPLLASFAGLIMYQNQTSCNVLKSYRVKKYRNFIRNEQLRIAISVAGSIFSAYVLYYLLILFISGGRFDGYTIHTDLFLDVLGNKFYYQHLKFYYFLLGIVKYLLIPFVLAYLSTSIALFSTKKSTVVFGLLIYYFGLSVLMFPLVSVGTIDKFPIAMLFAPSTIFSISDYNTAPTILLFITNSMPLILGYVLFNHKTRGKHLEIS</sequence>
<dbReference type="EMBL" id="OW659477">
    <property type="protein sequence ID" value="CAH2763616.1"/>
    <property type="molecule type" value="Genomic_DNA"/>
</dbReference>
<reference evidence="3" key="1">
    <citation type="submission" date="2022-04" db="EMBL/GenBank/DDBJ databases">
        <authorList>
            <person name="Forde T."/>
        </authorList>
    </citation>
    <scope>NUCLEOTIDE SEQUENCE</scope>
    <source>
        <strain evidence="3">A18Y016a</strain>
        <strain evidence="2">A18Y020d</strain>
    </source>
</reference>